<keyword evidence="13" id="KW-0234">DNA repair</keyword>
<dbReference type="GO" id="GO:0008168">
    <property type="term" value="F:methyltransferase activity"/>
    <property type="evidence" value="ECO:0007669"/>
    <property type="project" value="UniProtKB-KW"/>
</dbReference>
<evidence type="ECO:0000256" key="10">
    <source>
        <dbReference type="ARBA" id="ARBA00023125"/>
    </source>
</evidence>
<evidence type="ECO:0000256" key="9">
    <source>
        <dbReference type="ARBA" id="ARBA00023015"/>
    </source>
</evidence>
<comment type="cofactor">
    <cofactor evidence="2">
        <name>Zn(2+)</name>
        <dbReference type="ChEBI" id="CHEBI:29105"/>
    </cofactor>
</comment>
<evidence type="ECO:0000259" key="14">
    <source>
        <dbReference type="PROSITE" id="PS01124"/>
    </source>
</evidence>
<evidence type="ECO:0000313" key="16">
    <source>
        <dbReference type="Proteomes" id="UP000253318"/>
    </source>
</evidence>
<dbReference type="InterPro" id="IPR003265">
    <property type="entry name" value="HhH-GPD_domain"/>
</dbReference>
<dbReference type="SUPFAM" id="SSF48150">
    <property type="entry name" value="DNA-glycosylase"/>
    <property type="match status" value="1"/>
</dbReference>
<dbReference type="Pfam" id="PF02805">
    <property type="entry name" value="Ada_Zn_binding"/>
    <property type="match status" value="1"/>
</dbReference>
<comment type="caution">
    <text evidence="15">The sequence shown here is derived from an EMBL/GenBank/DDBJ whole genome shotgun (WGS) entry which is preliminary data.</text>
</comment>
<dbReference type="InterPro" id="IPR018060">
    <property type="entry name" value="HTH_AraC"/>
</dbReference>
<name>A0A368T943_9ACTN</name>
<dbReference type="Pfam" id="PF00730">
    <property type="entry name" value="HhH-GPD"/>
    <property type="match status" value="1"/>
</dbReference>
<keyword evidence="9" id="KW-0805">Transcription regulation</keyword>
<dbReference type="RefSeq" id="WP_114396212.1">
    <property type="nucleotide sequence ID" value="NZ_QEIM01000005.1"/>
</dbReference>
<dbReference type="GO" id="GO:0006307">
    <property type="term" value="P:DNA alkylation repair"/>
    <property type="evidence" value="ECO:0007669"/>
    <property type="project" value="TreeGrafter"/>
</dbReference>
<comment type="catalytic activity">
    <reaction evidence="1">
        <text>Hydrolysis of alkylated DNA, releasing 3-methyladenine, 3-methylguanine, 7-methylguanine and 7-methyladenine.</text>
        <dbReference type="EC" id="3.2.2.21"/>
    </reaction>
</comment>
<dbReference type="PANTHER" id="PTHR43003">
    <property type="entry name" value="DNA-3-METHYLADENINE GLYCOSYLASE"/>
    <property type="match status" value="1"/>
</dbReference>
<dbReference type="SMART" id="SM01009">
    <property type="entry name" value="AlkA_N"/>
    <property type="match status" value="1"/>
</dbReference>
<keyword evidence="4" id="KW-0489">Methyltransferase</keyword>
<keyword evidence="5" id="KW-0808">Transferase</keyword>
<dbReference type="Proteomes" id="UP000253318">
    <property type="component" value="Unassembled WGS sequence"/>
</dbReference>
<proteinExistence type="predicted"/>
<dbReference type="GO" id="GO:0032131">
    <property type="term" value="F:alkylated DNA binding"/>
    <property type="evidence" value="ECO:0007669"/>
    <property type="project" value="TreeGrafter"/>
</dbReference>
<dbReference type="InterPro" id="IPR035451">
    <property type="entry name" value="Ada-like_dom_sf"/>
</dbReference>
<dbReference type="InterPro" id="IPR004026">
    <property type="entry name" value="Ada_DNA_repair_Zn-bd"/>
</dbReference>
<dbReference type="GO" id="GO:0032993">
    <property type="term" value="C:protein-DNA complex"/>
    <property type="evidence" value="ECO:0007669"/>
    <property type="project" value="TreeGrafter"/>
</dbReference>
<dbReference type="EMBL" id="QEIN01000032">
    <property type="protein sequence ID" value="RCV60791.1"/>
    <property type="molecule type" value="Genomic_DNA"/>
</dbReference>
<dbReference type="Pfam" id="PF12833">
    <property type="entry name" value="HTH_18"/>
    <property type="match status" value="1"/>
</dbReference>
<dbReference type="SUPFAM" id="SSF57884">
    <property type="entry name" value="Ada DNA repair protein, N-terminal domain (N-Ada 10)"/>
    <property type="match status" value="1"/>
</dbReference>
<accession>A0A368T943</accession>
<dbReference type="Gene3D" id="3.40.10.10">
    <property type="entry name" value="DNA Methylphosphotriester Repair Domain"/>
    <property type="match status" value="1"/>
</dbReference>
<evidence type="ECO:0000256" key="13">
    <source>
        <dbReference type="ARBA" id="ARBA00023204"/>
    </source>
</evidence>
<keyword evidence="6" id="KW-0479">Metal-binding</keyword>
<keyword evidence="10" id="KW-0238">DNA-binding</keyword>
<evidence type="ECO:0000256" key="6">
    <source>
        <dbReference type="ARBA" id="ARBA00022723"/>
    </source>
</evidence>
<dbReference type="Gene3D" id="1.10.340.30">
    <property type="entry name" value="Hypothetical protein, domain 2"/>
    <property type="match status" value="1"/>
</dbReference>
<dbReference type="GO" id="GO:0008270">
    <property type="term" value="F:zinc ion binding"/>
    <property type="evidence" value="ECO:0007669"/>
    <property type="project" value="InterPro"/>
</dbReference>
<dbReference type="GO" id="GO:0043565">
    <property type="term" value="F:sequence-specific DNA binding"/>
    <property type="evidence" value="ECO:0007669"/>
    <property type="project" value="InterPro"/>
</dbReference>
<dbReference type="FunFam" id="3.40.10.10:FF:000001">
    <property type="entry name" value="DNA-3-methyladenine glycosylase 2"/>
    <property type="match status" value="1"/>
</dbReference>
<evidence type="ECO:0000256" key="4">
    <source>
        <dbReference type="ARBA" id="ARBA00022603"/>
    </source>
</evidence>
<organism evidence="15 16">
    <name type="scientific">Marinitenerispora sediminis</name>
    <dbReference type="NCBI Taxonomy" id="1931232"/>
    <lineage>
        <taxon>Bacteria</taxon>
        <taxon>Bacillati</taxon>
        <taxon>Actinomycetota</taxon>
        <taxon>Actinomycetes</taxon>
        <taxon>Streptosporangiales</taxon>
        <taxon>Nocardiopsidaceae</taxon>
        <taxon>Marinitenerispora</taxon>
    </lineage>
</organism>
<dbReference type="CDD" id="cd00056">
    <property type="entry name" value="ENDO3c"/>
    <property type="match status" value="1"/>
</dbReference>
<evidence type="ECO:0000256" key="5">
    <source>
        <dbReference type="ARBA" id="ARBA00022679"/>
    </source>
</evidence>
<evidence type="ECO:0000256" key="2">
    <source>
        <dbReference type="ARBA" id="ARBA00001947"/>
    </source>
</evidence>
<evidence type="ECO:0000256" key="8">
    <source>
        <dbReference type="ARBA" id="ARBA00022833"/>
    </source>
</evidence>
<dbReference type="InterPro" id="IPR009057">
    <property type="entry name" value="Homeodomain-like_sf"/>
</dbReference>
<dbReference type="PROSITE" id="PS01124">
    <property type="entry name" value="HTH_ARAC_FAMILY_2"/>
    <property type="match status" value="1"/>
</dbReference>
<evidence type="ECO:0000256" key="12">
    <source>
        <dbReference type="ARBA" id="ARBA00023163"/>
    </source>
</evidence>
<dbReference type="InterPro" id="IPR010316">
    <property type="entry name" value="AlkA_N"/>
</dbReference>
<feature type="domain" description="HTH araC/xylS-type" evidence="14">
    <location>
        <begin position="85"/>
        <end position="183"/>
    </location>
</feature>
<sequence length="494" mass="52587">MDDEHCYRAMSSKDARFDGWFYVAVTSTGIYCRPSCPAVTPRRENTRFFPTSAAAQAAGFRACKRCRPDAAPGSPEWNVRADVVGRAMRLIADGAVDRDGVSGLAAALGYSERQLNRLLVAEVGVGPLALARARRAQTARVLLETTGLPISEVAFGAGFASIRQFNDTVRRVFAHSPTELRRRAGRHRAAGPTGVITLRLPYRPPIDLDLLFGYLAARAVPGVEEYTGGRYRRVLALPHCTGIVELSGGDGYVWCTLRLDDLRDLGAAVERSRQLLDLDADPVAVDARLAGCAALAPLVAAAPGRRVPGAVDPAEIAVRAVLGQQVSVAGARTVAGRLTARYGKPLTAPTGSLTHAFPTAAALAEADPDDLPMPAARRRALLALTDALASGAVDLGPGADRDESEARLTELPGIGPWTAGYIRMRALGDPDVFLPTDLGIRRGLERLGRDGAPAAATALAESWRPWRSYAMQHVWAVPQPDGRAAASRVPAMRS</sequence>
<dbReference type="InterPro" id="IPR051912">
    <property type="entry name" value="Alkylbase_DNA_Glycosylase/TA"/>
</dbReference>
<evidence type="ECO:0000313" key="15">
    <source>
        <dbReference type="EMBL" id="RCV60791.1"/>
    </source>
</evidence>
<dbReference type="Gene3D" id="1.10.1670.10">
    <property type="entry name" value="Helix-hairpin-Helix base-excision DNA repair enzymes (C-terminal)"/>
    <property type="match status" value="1"/>
</dbReference>
<dbReference type="SUPFAM" id="SSF46689">
    <property type="entry name" value="Homeodomain-like"/>
    <property type="match status" value="1"/>
</dbReference>
<dbReference type="SUPFAM" id="SSF55945">
    <property type="entry name" value="TATA-box binding protein-like"/>
    <property type="match status" value="1"/>
</dbReference>
<keyword evidence="16" id="KW-1185">Reference proteome</keyword>
<dbReference type="GO" id="GO:0032259">
    <property type="term" value="P:methylation"/>
    <property type="evidence" value="ECO:0007669"/>
    <property type="project" value="UniProtKB-KW"/>
</dbReference>
<dbReference type="PROSITE" id="PS00041">
    <property type="entry name" value="HTH_ARAC_FAMILY_1"/>
    <property type="match status" value="1"/>
</dbReference>
<dbReference type="Pfam" id="PF06029">
    <property type="entry name" value="AlkA_N"/>
    <property type="match status" value="1"/>
</dbReference>
<keyword evidence="8" id="KW-0862">Zinc</keyword>
<evidence type="ECO:0000256" key="7">
    <source>
        <dbReference type="ARBA" id="ARBA00022763"/>
    </source>
</evidence>
<dbReference type="GO" id="GO:0005737">
    <property type="term" value="C:cytoplasm"/>
    <property type="evidence" value="ECO:0007669"/>
    <property type="project" value="TreeGrafter"/>
</dbReference>
<dbReference type="GO" id="GO:0043916">
    <property type="term" value="F:DNA-7-methylguanine glycosylase activity"/>
    <property type="evidence" value="ECO:0007669"/>
    <property type="project" value="TreeGrafter"/>
</dbReference>
<dbReference type="AlphaFoldDB" id="A0A368T943"/>
<protein>
    <recommendedName>
        <fullName evidence="3">DNA-3-methyladenine glycosylase II</fullName>
        <ecNumber evidence="3">3.2.2.21</ecNumber>
    </recommendedName>
</protein>
<keyword evidence="12" id="KW-0804">Transcription</keyword>
<dbReference type="OrthoDB" id="9811249at2"/>
<dbReference type="EC" id="3.2.2.21" evidence="3"/>
<dbReference type="Gene3D" id="1.10.10.60">
    <property type="entry name" value="Homeodomain-like"/>
    <property type="match status" value="1"/>
</dbReference>
<evidence type="ECO:0000256" key="3">
    <source>
        <dbReference type="ARBA" id="ARBA00012000"/>
    </source>
</evidence>
<dbReference type="GO" id="GO:0006285">
    <property type="term" value="P:base-excision repair, AP site formation"/>
    <property type="evidence" value="ECO:0007669"/>
    <property type="project" value="TreeGrafter"/>
</dbReference>
<evidence type="ECO:0000256" key="1">
    <source>
        <dbReference type="ARBA" id="ARBA00000086"/>
    </source>
</evidence>
<reference evidence="15 16" key="1">
    <citation type="submission" date="2018-04" db="EMBL/GenBank/DDBJ databases">
        <title>Novel actinobacteria from marine sediment.</title>
        <authorList>
            <person name="Ng Z.Y."/>
            <person name="Tan G.Y.A."/>
        </authorList>
    </citation>
    <scope>NUCLEOTIDE SEQUENCE [LARGE SCALE GENOMIC DNA]</scope>
    <source>
        <strain evidence="15 16">TPS81</strain>
    </source>
</reference>
<keyword evidence="7" id="KW-0227">DNA damage</keyword>
<dbReference type="InterPro" id="IPR023170">
    <property type="entry name" value="HhH_base_excis_C"/>
</dbReference>
<dbReference type="InterPro" id="IPR037046">
    <property type="entry name" value="AlkA_N_sf"/>
</dbReference>
<dbReference type="SMART" id="SM00478">
    <property type="entry name" value="ENDO3c"/>
    <property type="match status" value="1"/>
</dbReference>
<dbReference type="SMART" id="SM00342">
    <property type="entry name" value="HTH_ARAC"/>
    <property type="match status" value="1"/>
</dbReference>
<dbReference type="InterPro" id="IPR018062">
    <property type="entry name" value="HTH_AraC-typ_CS"/>
</dbReference>
<keyword evidence="11" id="KW-0010">Activator</keyword>
<dbReference type="InterPro" id="IPR011257">
    <property type="entry name" value="DNA_glycosylase"/>
</dbReference>
<dbReference type="GO" id="GO:0003700">
    <property type="term" value="F:DNA-binding transcription factor activity"/>
    <property type="evidence" value="ECO:0007669"/>
    <property type="project" value="InterPro"/>
</dbReference>
<dbReference type="Gene3D" id="3.30.310.20">
    <property type="entry name" value="DNA-3-methyladenine glycosylase AlkA, N-terminal domain"/>
    <property type="match status" value="1"/>
</dbReference>
<dbReference type="PANTHER" id="PTHR43003:SF13">
    <property type="entry name" value="DNA-3-METHYLADENINE GLYCOSYLASE 2"/>
    <property type="match status" value="1"/>
</dbReference>
<gene>
    <name evidence="15" type="ORF">DEF24_06085</name>
</gene>
<dbReference type="GO" id="GO:0008725">
    <property type="term" value="F:DNA-3-methyladenine glycosylase activity"/>
    <property type="evidence" value="ECO:0007669"/>
    <property type="project" value="TreeGrafter"/>
</dbReference>
<evidence type="ECO:0000256" key="11">
    <source>
        <dbReference type="ARBA" id="ARBA00023159"/>
    </source>
</evidence>